<evidence type="ECO:0000313" key="1">
    <source>
        <dbReference type="EMBL" id="KAI8561075.1"/>
    </source>
</evidence>
<sequence>MNVSSIHMFGGILSWALQLGINCCVLMGVNIANEITVEKFREATVGYRENKEIAEKWVRLFNTPYFMVPAVSANRLCYLIGRHLICKENTIIQCLIKYN</sequence>
<dbReference type="EMBL" id="CM046391">
    <property type="protein sequence ID" value="KAI8561075.1"/>
    <property type="molecule type" value="Genomic_DNA"/>
</dbReference>
<evidence type="ECO:0000313" key="2">
    <source>
        <dbReference type="Proteomes" id="UP001062846"/>
    </source>
</evidence>
<accession>A0ACC0P6H7</accession>
<organism evidence="1 2">
    <name type="scientific">Rhododendron molle</name>
    <name type="common">Chinese azalea</name>
    <name type="synonym">Azalea mollis</name>
    <dbReference type="NCBI Taxonomy" id="49168"/>
    <lineage>
        <taxon>Eukaryota</taxon>
        <taxon>Viridiplantae</taxon>
        <taxon>Streptophyta</taxon>
        <taxon>Embryophyta</taxon>
        <taxon>Tracheophyta</taxon>
        <taxon>Spermatophyta</taxon>
        <taxon>Magnoliopsida</taxon>
        <taxon>eudicotyledons</taxon>
        <taxon>Gunneridae</taxon>
        <taxon>Pentapetalae</taxon>
        <taxon>asterids</taxon>
        <taxon>Ericales</taxon>
        <taxon>Ericaceae</taxon>
        <taxon>Ericoideae</taxon>
        <taxon>Rhodoreae</taxon>
        <taxon>Rhododendron</taxon>
    </lineage>
</organism>
<proteinExistence type="predicted"/>
<protein>
    <submittedName>
        <fullName evidence="1">Uncharacterized protein</fullName>
    </submittedName>
</protein>
<keyword evidence="2" id="KW-1185">Reference proteome</keyword>
<comment type="caution">
    <text evidence="1">The sequence shown here is derived from an EMBL/GenBank/DDBJ whole genome shotgun (WGS) entry which is preliminary data.</text>
</comment>
<name>A0ACC0P6H7_RHOML</name>
<dbReference type="Proteomes" id="UP001062846">
    <property type="component" value="Chromosome 4"/>
</dbReference>
<gene>
    <name evidence="1" type="ORF">RHMOL_Rhmol04G0308300</name>
</gene>
<reference evidence="1" key="1">
    <citation type="submission" date="2022-02" db="EMBL/GenBank/DDBJ databases">
        <title>Plant Genome Project.</title>
        <authorList>
            <person name="Zhang R.-G."/>
        </authorList>
    </citation>
    <scope>NUCLEOTIDE SEQUENCE</scope>
    <source>
        <strain evidence="1">AT1</strain>
    </source>
</reference>